<dbReference type="GO" id="GO:0009002">
    <property type="term" value="F:serine-type D-Ala-D-Ala carboxypeptidase activity"/>
    <property type="evidence" value="ECO:0007669"/>
    <property type="project" value="InterPro"/>
</dbReference>
<dbReference type="SUPFAM" id="SSF56601">
    <property type="entry name" value="beta-lactamase/transpeptidase-like"/>
    <property type="match status" value="1"/>
</dbReference>
<dbReference type="Gene3D" id="3.40.710.10">
    <property type="entry name" value="DD-peptidase/beta-lactamase superfamily"/>
    <property type="match status" value="1"/>
</dbReference>
<feature type="domain" description="Peptidase S11 D-alanyl-D-alanine carboxypeptidase A N-terminal" evidence="1">
    <location>
        <begin position="21"/>
        <end position="96"/>
    </location>
</feature>
<dbReference type="EC" id="3.4.-.-" evidence="2"/>
<evidence type="ECO:0000259" key="1">
    <source>
        <dbReference type="Pfam" id="PF00768"/>
    </source>
</evidence>
<reference evidence="2" key="2">
    <citation type="journal article" date="2014" name="ISME J.">
        <title>Microbial stratification in low pH oxic and suboxic macroscopic growths along an acid mine drainage.</title>
        <authorList>
            <person name="Mendez-Garcia C."/>
            <person name="Mesa V."/>
            <person name="Sprenger R.R."/>
            <person name="Richter M."/>
            <person name="Diez M.S."/>
            <person name="Solano J."/>
            <person name="Bargiela R."/>
            <person name="Golyshina O.V."/>
            <person name="Manteca A."/>
            <person name="Ramos J.L."/>
            <person name="Gallego J.R."/>
            <person name="Llorente I."/>
            <person name="Martins Dos Santos V.A."/>
            <person name="Jensen O.N."/>
            <person name="Pelaez A.I."/>
            <person name="Sanchez J."/>
            <person name="Ferrer M."/>
        </authorList>
    </citation>
    <scope>NUCLEOTIDE SEQUENCE</scope>
</reference>
<keyword evidence="2" id="KW-0645">Protease</keyword>
<reference evidence="2" key="1">
    <citation type="submission" date="2013-08" db="EMBL/GenBank/DDBJ databases">
        <authorList>
            <person name="Mendez C."/>
            <person name="Richter M."/>
            <person name="Ferrer M."/>
            <person name="Sanchez J."/>
        </authorList>
    </citation>
    <scope>NUCLEOTIDE SEQUENCE</scope>
</reference>
<dbReference type="Pfam" id="PF00768">
    <property type="entry name" value="Peptidase_S11"/>
    <property type="match status" value="1"/>
</dbReference>
<proteinExistence type="predicted"/>
<keyword evidence="2" id="KW-0378">Hydrolase</keyword>
<organism evidence="2">
    <name type="scientific">mine drainage metagenome</name>
    <dbReference type="NCBI Taxonomy" id="410659"/>
    <lineage>
        <taxon>unclassified sequences</taxon>
        <taxon>metagenomes</taxon>
        <taxon>ecological metagenomes</taxon>
    </lineage>
</organism>
<dbReference type="AlphaFoldDB" id="T1C4K4"/>
<sequence>MVVTLAMLVTLAPRAFAADDLPSLKAPAAVLVTASGGQTLYSRSSDARRAPASMTKLMTLHLALRAVTQHRAKLTDLVSVSENAYRLGGSQIWLEPG</sequence>
<comment type="caution">
    <text evidence="2">The sequence shown here is derived from an EMBL/GenBank/DDBJ whole genome shotgun (WGS) entry which is preliminary data.</text>
</comment>
<keyword evidence="2" id="KW-0121">Carboxypeptidase</keyword>
<evidence type="ECO:0000313" key="2">
    <source>
        <dbReference type="EMBL" id="EQD80416.1"/>
    </source>
</evidence>
<dbReference type="InterPro" id="IPR001967">
    <property type="entry name" value="Peptidase_S11_N"/>
</dbReference>
<dbReference type="EMBL" id="AUZX01000693">
    <property type="protein sequence ID" value="EQD80416.1"/>
    <property type="molecule type" value="Genomic_DNA"/>
</dbReference>
<dbReference type="GO" id="GO:0006508">
    <property type="term" value="P:proteolysis"/>
    <property type="evidence" value="ECO:0007669"/>
    <property type="project" value="InterPro"/>
</dbReference>
<accession>T1C4K4</accession>
<protein>
    <submittedName>
        <fullName evidence="2">Secreted protein containing Peptidase S11, D-alanyl-D-alanine carboxypeptidase A domain protein</fullName>
        <ecNumber evidence="2">3.4.-.-</ecNumber>
    </submittedName>
</protein>
<feature type="non-terminal residue" evidence="2">
    <location>
        <position position="97"/>
    </location>
</feature>
<name>T1C4K4_9ZZZZ</name>
<dbReference type="InterPro" id="IPR012338">
    <property type="entry name" value="Beta-lactam/transpept-like"/>
</dbReference>
<gene>
    <name evidence="2" type="ORF">B1A_00913</name>
</gene>